<evidence type="ECO:0000256" key="1">
    <source>
        <dbReference type="ARBA" id="ARBA00004173"/>
    </source>
</evidence>
<comment type="subcellular location">
    <subcellularLocation>
        <location evidence="1 6">Mitochondrion</location>
    </subcellularLocation>
</comment>
<dbReference type="GO" id="GO:0005739">
    <property type="term" value="C:mitochondrion"/>
    <property type="evidence" value="ECO:0007669"/>
    <property type="project" value="UniProtKB-SubCell"/>
</dbReference>
<sequence>MSIRKLPPKRLFSTLNESIIAKNPHKNLDNGTFRRFPRIIPEYDESIHPFYLPNSIERALLCASESTPQLLEGRKIVPSIIKRPRDQKSALVNARWLFDSVVEANEWLNAYRTGKSLNQKNITVLRFHDADKVLRRSHLNQSQVPQIKQFASLFMKKDADALNCVMITNMVESMMFCHETKLFSEEVFLYILQHYCNSRHGIIGVVQSIVNFLQKDIDDMSVAEVLLLQVLTTIKEKNIPADPQVTSALLSLTDAISERFHRQNCIFDFSPAVVQAILEFYLASGLLNESKILFTDLINKRLCPEPVLVERYLALVDQKVDLFDSHDSYLKRFAYISDFKPVFETAMTPRMVEFLITYCRHFDELISLLDMIDQSKLRKQIWDQTLPDFIRRVNLLDTRPVVNSCNLSVLLQRAKGFYGLMLSNKVNRAFIVQYAANQNFSVVTNLINGQEQQLNPNFYASLLNAQTQKVDEQSSPLPGFRPEDKRYFIESVLIPHYNRLSVTAKFIFLEQAETEDLFEALLRSESNSQTNDGKSMISEILARAKDRGMTSLLTRYAA</sequence>
<evidence type="ECO:0000256" key="3">
    <source>
        <dbReference type="ARBA" id="ARBA00022845"/>
    </source>
</evidence>
<accession>A0A1G4JYQ1</accession>
<evidence type="ECO:0000256" key="6">
    <source>
        <dbReference type="RuleBase" id="RU362136"/>
    </source>
</evidence>
<dbReference type="InterPro" id="IPR031467">
    <property type="entry name" value="Aep1"/>
</dbReference>
<keyword evidence="3 6" id="KW-0810">Translation regulation</keyword>
<protein>
    <recommendedName>
        <fullName evidence="6">ATPase expression protein 1</fullName>
    </recommendedName>
</protein>
<evidence type="ECO:0000313" key="7">
    <source>
        <dbReference type="EMBL" id="SCU96325.1"/>
    </source>
</evidence>
<evidence type="ECO:0000313" key="8">
    <source>
        <dbReference type="Proteomes" id="UP000189911"/>
    </source>
</evidence>
<reference evidence="8" key="1">
    <citation type="submission" date="2016-03" db="EMBL/GenBank/DDBJ databases">
        <authorList>
            <person name="Devillers Hugo."/>
        </authorList>
    </citation>
    <scope>NUCLEOTIDE SEQUENCE [LARGE SCALE GENOMIC DNA]</scope>
</reference>
<gene>
    <name evidence="7" type="ORF">LANO_0E13212G</name>
</gene>
<comment type="function">
    <text evidence="6">Required for translation of the mitochondrial OLI1 transcript encoding subunit 9 of mitochondrial ATP synthase.</text>
</comment>
<dbReference type="EMBL" id="LT598451">
    <property type="protein sequence ID" value="SCU96325.1"/>
    <property type="molecule type" value="Genomic_DNA"/>
</dbReference>
<evidence type="ECO:0000256" key="4">
    <source>
        <dbReference type="ARBA" id="ARBA00022946"/>
    </source>
</evidence>
<dbReference type="AlphaFoldDB" id="A0A1G4JYQ1"/>
<evidence type="ECO:0000256" key="2">
    <source>
        <dbReference type="ARBA" id="ARBA00008176"/>
    </source>
</evidence>
<keyword evidence="5 6" id="KW-0496">Mitochondrion</keyword>
<dbReference type="Proteomes" id="UP000189911">
    <property type="component" value="Chromosome E"/>
</dbReference>
<name>A0A1G4JYQ1_9SACH</name>
<proteinExistence type="inferred from homology"/>
<keyword evidence="8" id="KW-1185">Reference proteome</keyword>
<keyword evidence="4 6" id="KW-0809">Transit peptide</keyword>
<dbReference type="Pfam" id="PF17049">
    <property type="entry name" value="AEP1"/>
    <property type="match status" value="1"/>
</dbReference>
<organism evidence="7 8">
    <name type="scientific">Lachancea nothofagi CBS 11611</name>
    <dbReference type="NCBI Taxonomy" id="1266666"/>
    <lineage>
        <taxon>Eukaryota</taxon>
        <taxon>Fungi</taxon>
        <taxon>Dikarya</taxon>
        <taxon>Ascomycota</taxon>
        <taxon>Saccharomycotina</taxon>
        <taxon>Saccharomycetes</taxon>
        <taxon>Saccharomycetales</taxon>
        <taxon>Saccharomycetaceae</taxon>
        <taxon>Lachancea</taxon>
    </lineage>
</organism>
<dbReference type="OrthoDB" id="4064791at2759"/>
<comment type="similarity">
    <text evidence="2 6">Belongs to the AEP1 family.</text>
</comment>
<evidence type="ECO:0000256" key="5">
    <source>
        <dbReference type="ARBA" id="ARBA00023128"/>
    </source>
</evidence>
<dbReference type="GO" id="GO:0045182">
    <property type="term" value="F:translation regulator activity"/>
    <property type="evidence" value="ECO:0007669"/>
    <property type="project" value="InterPro"/>
</dbReference>